<comment type="caution">
    <text evidence="1">The sequence shown here is derived from an EMBL/GenBank/DDBJ whole genome shotgun (WGS) entry which is preliminary data.</text>
</comment>
<organism evidence="1 2">
    <name type="scientific">Catenulispora yoronensis</name>
    <dbReference type="NCBI Taxonomy" id="450799"/>
    <lineage>
        <taxon>Bacteria</taxon>
        <taxon>Bacillati</taxon>
        <taxon>Actinomycetota</taxon>
        <taxon>Actinomycetes</taxon>
        <taxon>Catenulisporales</taxon>
        <taxon>Catenulisporaceae</taxon>
        <taxon>Catenulispora</taxon>
    </lineage>
</organism>
<gene>
    <name evidence="1" type="ORF">GCM10009839_34340</name>
</gene>
<proteinExistence type="predicted"/>
<dbReference type="EMBL" id="BAAAQN010000018">
    <property type="protein sequence ID" value="GAA2031540.1"/>
    <property type="molecule type" value="Genomic_DNA"/>
</dbReference>
<evidence type="ECO:0000313" key="1">
    <source>
        <dbReference type="EMBL" id="GAA2031540.1"/>
    </source>
</evidence>
<dbReference type="Proteomes" id="UP001500751">
    <property type="component" value="Unassembled WGS sequence"/>
</dbReference>
<accession>A0ABN2U8Y6</accession>
<evidence type="ECO:0000313" key="2">
    <source>
        <dbReference type="Proteomes" id="UP001500751"/>
    </source>
</evidence>
<name>A0ABN2U8Y6_9ACTN</name>
<sequence>MGTRGDGVAEFVRDLGGQALARLRHVFLPWLDVLDHHPVPSSYYESITNASIFILFSGD</sequence>
<reference evidence="1 2" key="1">
    <citation type="journal article" date="2019" name="Int. J. Syst. Evol. Microbiol.">
        <title>The Global Catalogue of Microorganisms (GCM) 10K type strain sequencing project: providing services to taxonomists for standard genome sequencing and annotation.</title>
        <authorList>
            <consortium name="The Broad Institute Genomics Platform"/>
            <consortium name="The Broad Institute Genome Sequencing Center for Infectious Disease"/>
            <person name="Wu L."/>
            <person name="Ma J."/>
        </authorList>
    </citation>
    <scope>NUCLEOTIDE SEQUENCE [LARGE SCALE GENOMIC DNA]</scope>
    <source>
        <strain evidence="1 2">JCM 16014</strain>
    </source>
</reference>
<keyword evidence="2" id="KW-1185">Reference proteome</keyword>
<protein>
    <submittedName>
        <fullName evidence="1">Uncharacterized protein</fullName>
    </submittedName>
</protein>